<name>A0A846W183_9NOCA</name>
<organism evidence="2 3">
    <name type="scientific">Nocardia coubleae</name>
    <dbReference type="NCBI Taxonomy" id="356147"/>
    <lineage>
        <taxon>Bacteria</taxon>
        <taxon>Bacillati</taxon>
        <taxon>Actinomycetota</taxon>
        <taxon>Actinomycetes</taxon>
        <taxon>Mycobacteriales</taxon>
        <taxon>Nocardiaceae</taxon>
        <taxon>Nocardia</taxon>
    </lineage>
</organism>
<proteinExistence type="predicted"/>
<reference evidence="2 3" key="1">
    <citation type="submission" date="2020-04" db="EMBL/GenBank/DDBJ databases">
        <title>MicrobeNet Type strains.</title>
        <authorList>
            <person name="Nicholson A.C."/>
        </authorList>
    </citation>
    <scope>NUCLEOTIDE SEQUENCE [LARGE SCALE GENOMIC DNA]</scope>
    <source>
        <strain evidence="2 3">DSM 44960</strain>
    </source>
</reference>
<evidence type="ECO:0000313" key="2">
    <source>
        <dbReference type="EMBL" id="NKX86891.1"/>
    </source>
</evidence>
<evidence type="ECO:0000313" key="3">
    <source>
        <dbReference type="Proteomes" id="UP000572007"/>
    </source>
</evidence>
<evidence type="ECO:0000256" key="1">
    <source>
        <dbReference type="SAM" id="MobiDB-lite"/>
    </source>
</evidence>
<keyword evidence="3" id="KW-1185">Reference proteome</keyword>
<sequence>MGGSNEDGGGAEVPDIARRSGPTPLPEPVSVLHDRILLHANRHTARALVPLPTPVAGLVLTGKTAATGIKTLRREHPDLLLLRDPEGYRRALATEHEPFVLDDDESQHLFPLSLDDYLQAQRDCGADLALTPTGYLGAGNDDALRAVIRTADRIGRDDVIVSLPIDIAWLRDAHIDHLIAAAAGLERPKAVLLGGQFDPMRRNAEAVQNLRRLVAEGGDVAVLRTDLTGFDAMSHGAYATSLGTGGSLRHVIPFGQRPFGGGNDPSPTVLLAELMSFYKGSTLVERFADSRPPVCACLSCQGQPMDRFVGRDDTLDAHRHNVHVWASWANDLYGQPTVDGRATWWKNLCSAAVDYAAVLNARIRQPGAFQPPSTLRSWAELPEWWPMPGTTARVRAR</sequence>
<gene>
    <name evidence="2" type="ORF">HGA10_06140</name>
</gene>
<dbReference type="RefSeq" id="WP_067639413.1">
    <property type="nucleotide sequence ID" value="NZ_JAAXOM010000001.1"/>
</dbReference>
<protein>
    <submittedName>
        <fullName evidence="2">Uncharacterized protein</fullName>
    </submittedName>
</protein>
<accession>A0A846W183</accession>
<feature type="compositionally biased region" description="Gly residues" evidence="1">
    <location>
        <begin position="1"/>
        <end position="11"/>
    </location>
</feature>
<comment type="caution">
    <text evidence="2">The sequence shown here is derived from an EMBL/GenBank/DDBJ whole genome shotgun (WGS) entry which is preliminary data.</text>
</comment>
<dbReference type="Proteomes" id="UP000572007">
    <property type="component" value="Unassembled WGS sequence"/>
</dbReference>
<dbReference type="AlphaFoldDB" id="A0A846W183"/>
<dbReference type="EMBL" id="JAAXOM010000001">
    <property type="protein sequence ID" value="NKX86891.1"/>
    <property type="molecule type" value="Genomic_DNA"/>
</dbReference>
<feature type="region of interest" description="Disordered" evidence="1">
    <location>
        <begin position="1"/>
        <end position="27"/>
    </location>
</feature>